<dbReference type="AlphaFoldDB" id="A0A814BCD6"/>
<comment type="caution">
    <text evidence="1">The sequence shown here is derived from an EMBL/GenBank/DDBJ whole genome shotgun (WGS) entry which is preliminary data.</text>
</comment>
<protein>
    <submittedName>
        <fullName evidence="1">Uncharacterized protein</fullName>
    </submittedName>
</protein>
<dbReference type="EMBL" id="CAJNOC010002290">
    <property type="protein sequence ID" value="CAF0924085.1"/>
    <property type="molecule type" value="Genomic_DNA"/>
</dbReference>
<reference evidence="1" key="1">
    <citation type="submission" date="2021-02" db="EMBL/GenBank/DDBJ databases">
        <authorList>
            <person name="Nowell W R."/>
        </authorList>
    </citation>
    <scope>NUCLEOTIDE SEQUENCE</scope>
    <source>
        <strain evidence="1">Ploen Becks lab</strain>
    </source>
</reference>
<proteinExistence type="predicted"/>
<gene>
    <name evidence="1" type="ORF">OXX778_LOCUS12542</name>
</gene>
<keyword evidence="2" id="KW-1185">Reference proteome</keyword>
<accession>A0A814BCD6</accession>
<dbReference type="Proteomes" id="UP000663879">
    <property type="component" value="Unassembled WGS sequence"/>
</dbReference>
<evidence type="ECO:0000313" key="1">
    <source>
        <dbReference type="EMBL" id="CAF0924085.1"/>
    </source>
</evidence>
<organism evidence="1 2">
    <name type="scientific">Brachionus calyciflorus</name>
    <dbReference type="NCBI Taxonomy" id="104777"/>
    <lineage>
        <taxon>Eukaryota</taxon>
        <taxon>Metazoa</taxon>
        <taxon>Spiralia</taxon>
        <taxon>Gnathifera</taxon>
        <taxon>Rotifera</taxon>
        <taxon>Eurotatoria</taxon>
        <taxon>Monogononta</taxon>
        <taxon>Pseudotrocha</taxon>
        <taxon>Ploima</taxon>
        <taxon>Brachionidae</taxon>
        <taxon>Brachionus</taxon>
    </lineage>
</organism>
<feature type="non-terminal residue" evidence="1">
    <location>
        <position position="1"/>
    </location>
</feature>
<name>A0A814BCD6_9BILA</name>
<sequence length="65" mass="7428">LGFHTTTQHFSGYRTAHFYFILFASNLSLAKEADALCTNKMQSISMRVYHKVNLISVISFDVEII</sequence>
<evidence type="ECO:0000313" key="2">
    <source>
        <dbReference type="Proteomes" id="UP000663879"/>
    </source>
</evidence>